<dbReference type="Proteomes" id="UP000014634">
    <property type="component" value="Unassembled WGS sequence"/>
</dbReference>
<accession>A0AA87NW71</accession>
<dbReference type="RefSeq" id="WP_016522102.1">
    <property type="nucleotide sequence ID" value="NZ_KE332517.1"/>
</dbReference>
<gene>
    <name evidence="1" type="ORF">HMPREF9195_00021</name>
</gene>
<dbReference type="EMBL" id="ATFE01000001">
    <property type="protein sequence ID" value="EPF30010.1"/>
    <property type="molecule type" value="Genomic_DNA"/>
</dbReference>
<protein>
    <submittedName>
        <fullName evidence="1">Uncharacterized protein</fullName>
    </submittedName>
</protein>
<dbReference type="AlphaFoldDB" id="A0AA87NW71"/>
<evidence type="ECO:0000313" key="2">
    <source>
        <dbReference type="Proteomes" id="UP000014634"/>
    </source>
</evidence>
<proteinExistence type="predicted"/>
<evidence type="ECO:0000313" key="1">
    <source>
        <dbReference type="EMBL" id="EPF30010.1"/>
    </source>
</evidence>
<comment type="caution">
    <text evidence="1">The sequence shown here is derived from an EMBL/GenBank/DDBJ whole genome shotgun (WGS) entry which is preliminary data.</text>
</comment>
<name>A0AA87NW71_TREMD</name>
<reference evidence="1 2" key="1">
    <citation type="submission" date="2013-04" db="EMBL/GenBank/DDBJ databases">
        <title>The Genome Sequence of Treponema medium ATCC 700293.</title>
        <authorList>
            <consortium name="The Broad Institute Genomics Platform"/>
            <person name="Earl A."/>
            <person name="Ward D."/>
            <person name="Feldgarden M."/>
            <person name="Gevers D."/>
            <person name="Leonetti C."/>
            <person name="Blanton J.M."/>
            <person name="Dewhirst F.E."/>
            <person name="Izard J."/>
            <person name="Walker B."/>
            <person name="Young S."/>
            <person name="Zeng Q."/>
            <person name="Gargeya S."/>
            <person name="Fitzgerald M."/>
            <person name="Haas B."/>
            <person name="Abouelleil A."/>
            <person name="Allen A.W."/>
            <person name="Alvarado L."/>
            <person name="Arachchi H.M."/>
            <person name="Berlin A.M."/>
            <person name="Chapman S.B."/>
            <person name="Gainer-Dewar J."/>
            <person name="Goldberg J."/>
            <person name="Griggs A."/>
            <person name="Gujja S."/>
            <person name="Hansen M."/>
            <person name="Howarth C."/>
            <person name="Imamovic A."/>
            <person name="Ireland A."/>
            <person name="Larimer J."/>
            <person name="McCowan C."/>
            <person name="Murphy C."/>
            <person name="Pearson M."/>
            <person name="Poon T.W."/>
            <person name="Priest M."/>
            <person name="Roberts A."/>
            <person name="Saif S."/>
            <person name="Shea T."/>
            <person name="Sisk P."/>
            <person name="Sykes S."/>
            <person name="Wortman J."/>
            <person name="Nusbaum C."/>
            <person name="Birren B."/>
        </authorList>
    </citation>
    <scope>NUCLEOTIDE SEQUENCE [LARGE SCALE GENOMIC DNA]</scope>
    <source>
        <strain evidence="1 2">ATCC 700293</strain>
    </source>
</reference>
<sequence length="265" mass="28566">MKKYVYCCAIFCIAVCAYPQELPQADGNEAVQSETVMEGTTSESVKQEIVPEAVMQEATPEIAPAKITEVQAIMGKIRIDGLIKDGLFKNKTLISQQALLLTEAQRLNLQEQHKLGYVKPLLFNCLLGFGIGNFVNKDRTGGITHVVIDSLAVGTIVIAGSIYAGEALVYLFLLPVLLLGQDDKQVSDTCSSIEKTMKSCEIIVQASFGVFLANKLASIISVSVHTAKYNKTLKEVLTPAGVQVSVQAAPIIAPNQFGLALSINY</sequence>
<organism evidence="1 2">
    <name type="scientific">Treponema medium ATCC 700293</name>
    <dbReference type="NCBI Taxonomy" id="1125700"/>
    <lineage>
        <taxon>Bacteria</taxon>
        <taxon>Pseudomonadati</taxon>
        <taxon>Spirochaetota</taxon>
        <taxon>Spirochaetia</taxon>
        <taxon>Spirochaetales</taxon>
        <taxon>Treponemataceae</taxon>
        <taxon>Treponema</taxon>
    </lineage>
</organism>